<dbReference type="OrthoDB" id="7572667at2"/>
<gene>
    <name evidence="2" type="ORF">SPHI_20970</name>
</gene>
<dbReference type="RefSeq" id="WP_076744868.1">
    <property type="nucleotide sequence ID" value="NZ_MPSB01000009.1"/>
</dbReference>
<keyword evidence="3" id="KW-1185">Reference proteome</keyword>
<organism evidence="2 3">
    <name type="scientific">Sphingomonas jeddahensis</name>
    <dbReference type="NCBI Taxonomy" id="1915074"/>
    <lineage>
        <taxon>Bacteria</taxon>
        <taxon>Pseudomonadati</taxon>
        <taxon>Pseudomonadota</taxon>
        <taxon>Alphaproteobacteria</taxon>
        <taxon>Sphingomonadales</taxon>
        <taxon>Sphingomonadaceae</taxon>
        <taxon>Sphingomonas</taxon>
    </lineage>
</organism>
<feature type="region of interest" description="Disordered" evidence="1">
    <location>
        <begin position="1"/>
        <end position="79"/>
    </location>
</feature>
<comment type="caution">
    <text evidence="2">The sequence shown here is derived from an EMBL/GenBank/DDBJ whole genome shotgun (WGS) entry which is preliminary data.</text>
</comment>
<dbReference type="EMBL" id="MPSB01000009">
    <property type="protein sequence ID" value="ONF95660.1"/>
    <property type="molecule type" value="Genomic_DNA"/>
</dbReference>
<reference evidence="2 3" key="1">
    <citation type="submission" date="2016-11" db="EMBL/GenBank/DDBJ databases">
        <title>Genome sequence of Sphingomonas jeddahensis G39.</title>
        <authorList>
            <person name="Poehlein A."/>
            <person name="Wuebbeler J.H."/>
            <person name="Steinbuechel A."/>
            <person name="Daniel R."/>
        </authorList>
    </citation>
    <scope>NUCLEOTIDE SEQUENCE [LARGE SCALE GENOMIC DNA]</scope>
    <source>
        <strain evidence="2 3">G39</strain>
    </source>
</reference>
<evidence type="ECO:0000313" key="3">
    <source>
        <dbReference type="Proteomes" id="UP000188729"/>
    </source>
</evidence>
<dbReference type="Proteomes" id="UP000188729">
    <property type="component" value="Unassembled WGS sequence"/>
</dbReference>
<evidence type="ECO:0000256" key="1">
    <source>
        <dbReference type="SAM" id="MobiDB-lite"/>
    </source>
</evidence>
<protein>
    <submittedName>
        <fullName evidence="2">Uncharacterized protein</fullName>
    </submittedName>
</protein>
<accession>A0A1V2EST8</accession>
<proteinExistence type="predicted"/>
<feature type="compositionally biased region" description="Basic and acidic residues" evidence="1">
    <location>
        <begin position="27"/>
        <end position="52"/>
    </location>
</feature>
<name>A0A1V2EST8_9SPHN</name>
<dbReference type="STRING" id="1915074.SPHI_20970"/>
<sequence length="127" mass="13565">MVHKSWGSPPPLPSAPPTRTDATFTRLEARAAAREAQAREREAARQAKRQADAELAASDPHRAAAQRCRGSGRKDIVREQRDTSGYAMILNPDRVRALAQRGASPAGIAAAFDVPVDDIAAILAQGD</sequence>
<evidence type="ECO:0000313" key="2">
    <source>
        <dbReference type="EMBL" id="ONF95660.1"/>
    </source>
</evidence>
<dbReference type="AlphaFoldDB" id="A0A1V2EST8"/>